<feature type="domain" description="Glycoside hydrolase family 29 N-terminal" evidence="7">
    <location>
        <begin position="22"/>
        <end position="393"/>
    </location>
</feature>
<dbReference type="Proteomes" id="UP000256919">
    <property type="component" value="Unassembled WGS sequence"/>
</dbReference>
<dbReference type="InterPro" id="IPR013780">
    <property type="entry name" value="Glyco_hydro_b"/>
</dbReference>
<dbReference type="EC" id="3.2.1.51" evidence="3"/>
<evidence type="ECO:0000256" key="3">
    <source>
        <dbReference type="ARBA" id="ARBA00012662"/>
    </source>
</evidence>
<dbReference type="InterPro" id="IPR057739">
    <property type="entry name" value="Glyco_hydro_29_N"/>
</dbReference>
<evidence type="ECO:0000259" key="8">
    <source>
        <dbReference type="Pfam" id="PF16757"/>
    </source>
</evidence>
<evidence type="ECO:0000313" key="10">
    <source>
        <dbReference type="Proteomes" id="UP000256919"/>
    </source>
</evidence>
<evidence type="ECO:0000256" key="1">
    <source>
        <dbReference type="ARBA" id="ARBA00004071"/>
    </source>
</evidence>
<keyword evidence="6" id="KW-0326">Glycosidase</keyword>
<keyword evidence="10" id="KW-1185">Reference proteome</keyword>
<dbReference type="PANTHER" id="PTHR10030">
    <property type="entry name" value="ALPHA-L-FUCOSIDASE"/>
    <property type="match status" value="1"/>
</dbReference>
<dbReference type="PIRSF" id="PIRSF001092">
    <property type="entry name" value="Alpha-L-fucosidase"/>
    <property type="match status" value="1"/>
</dbReference>
<proteinExistence type="inferred from homology"/>
<dbReference type="PRINTS" id="PR00741">
    <property type="entry name" value="GLHYDRLASE29"/>
</dbReference>
<evidence type="ECO:0000256" key="4">
    <source>
        <dbReference type="ARBA" id="ARBA00022729"/>
    </source>
</evidence>
<evidence type="ECO:0000259" key="7">
    <source>
        <dbReference type="Pfam" id="PF01120"/>
    </source>
</evidence>
<dbReference type="SUPFAM" id="SSF51445">
    <property type="entry name" value="(Trans)glycosidases"/>
    <property type="match status" value="1"/>
</dbReference>
<dbReference type="AlphaFoldDB" id="A0A3D9LPT9"/>
<dbReference type="GO" id="GO:0004560">
    <property type="term" value="F:alpha-L-fucosidase activity"/>
    <property type="evidence" value="ECO:0007669"/>
    <property type="project" value="InterPro"/>
</dbReference>
<comment type="similarity">
    <text evidence="2">Belongs to the glycosyl hydrolase 29 family.</text>
</comment>
<dbReference type="SMART" id="SM00812">
    <property type="entry name" value="Alpha_L_fucos"/>
    <property type="match status" value="1"/>
</dbReference>
<evidence type="ECO:0000256" key="5">
    <source>
        <dbReference type="ARBA" id="ARBA00022801"/>
    </source>
</evidence>
<name>A0A3D9LPT9_9FLAO</name>
<reference evidence="9 10" key="1">
    <citation type="submission" date="2018-07" db="EMBL/GenBank/DDBJ databases">
        <title>Genomic Encyclopedia of Type Strains, Phase III (KMG-III): the genomes of soil and plant-associated and newly described type strains.</title>
        <authorList>
            <person name="Whitman W."/>
        </authorList>
    </citation>
    <scope>NUCLEOTIDE SEQUENCE [LARGE SCALE GENOMIC DNA]</scope>
    <source>
        <strain evidence="9 10">CECT 7948</strain>
    </source>
</reference>
<evidence type="ECO:0000256" key="6">
    <source>
        <dbReference type="ARBA" id="ARBA00023295"/>
    </source>
</evidence>
<dbReference type="Gene3D" id="2.60.40.1180">
    <property type="entry name" value="Golgi alpha-mannosidase II"/>
    <property type="match status" value="1"/>
</dbReference>
<dbReference type="InterPro" id="IPR016286">
    <property type="entry name" value="FUC_metazoa-typ"/>
</dbReference>
<dbReference type="InterPro" id="IPR000933">
    <property type="entry name" value="Glyco_hydro_29"/>
</dbReference>
<evidence type="ECO:0000256" key="2">
    <source>
        <dbReference type="ARBA" id="ARBA00007951"/>
    </source>
</evidence>
<sequence length="507" mass="59087">MSIKTITIIPFLMLNACIMFGQTKQVTKTIAPNWESMAENYKVPEWFQDGKIGVWMHWGIPSSIDENRADDGSHYGRRMYGDEDYDARNEPDRMRTVRLTKWHTERYGPPSEFGYEKFIADFKAENFNADAIVAFVKDNGARFIMPVATHHDNFDMYDSFFPWNSVKMGPKKDILREWKDAAYKHDLKFGVSTHLYWSPRFFRTARKFQKEGTPEWEFFNMDYDTFKFASQDSWNEHWYKRSWDLIEKYDPDMFNNDSPYPSIKTGKGLGVKLFSDYLNRDLKENNGKQTTVLSFKNTKENKAAFTYNLERGMFGEQQEHPWIWATDLSGSWFYRKNSFTKMSIDVLIGNAIDAISKNGVVMINIALKGDGTIPENQKQMLTNFGDFVKINQEGIYNTRPWKTFGEGPLEIVTKRAGENLKKFSEKDIRFTTKDGNIYAFVLASPKEDILIEVLKTKGLLQKNIKDIQLLGSDETIHWNRNKDGLAITYDFKNIPNQSAICFKIITE</sequence>
<dbReference type="Pfam" id="PF01120">
    <property type="entry name" value="Alpha_L_fucos"/>
    <property type="match status" value="1"/>
</dbReference>
<dbReference type="PANTHER" id="PTHR10030:SF37">
    <property type="entry name" value="ALPHA-L-FUCOSIDASE-RELATED"/>
    <property type="match status" value="1"/>
</dbReference>
<feature type="domain" description="Alpha-L-fucosidase C-terminal" evidence="8">
    <location>
        <begin position="425"/>
        <end position="504"/>
    </location>
</feature>
<organism evidence="9 10">
    <name type="scientific">Winogradskyella pacifica</name>
    <dbReference type="NCBI Taxonomy" id="664642"/>
    <lineage>
        <taxon>Bacteria</taxon>
        <taxon>Pseudomonadati</taxon>
        <taxon>Bacteroidota</taxon>
        <taxon>Flavobacteriia</taxon>
        <taxon>Flavobacteriales</taxon>
        <taxon>Flavobacteriaceae</taxon>
        <taxon>Winogradskyella</taxon>
    </lineage>
</organism>
<dbReference type="RefSeq" id="WP_220347460.1">
    <property type="nucleotide sequence ID" value="NZ_QREI01000006.1"/>
</dbReference>
<dbReference type="GO" id="GO:0006004">
    <property type="term" value="P:fucose metabolic process"/>
    <property type="evidence" value="ECO:0007669"/>
    <property type="project" value="InterPro"/>
</dbReference>
<dbReference type="GO" id="GO:0016139">
    <property type="term" value="P:glycoside catabolic process"/>
    <property type="evidence" value="ECO:0007669"/>
    <property type="project" value="TreeGrafter"/>
</dbReference>
<dbReference type="EMBL" id="QREI01000006">
    <property type="protein sequence ID" value="REE08710.1"/>
    <property type="molecule type" value="Genomic_DNA"/>
</dbReference>
<dbReference type="InterPro" id="IPR017853">
    <property type="entry name" value="GH"/>
</dbReference>
<evidence type="ECO:0000313" key="9">
    <source>
        <dbReference type="EMBL" id="REE08710.1"/>
    </source>
</evidence>
<gene>
    <name evidence="9" type="ORF">DFQ09_106177</name>
</gene>
<dbReference type="InterPro" id="IPR031919">
    <property type="entry name" value="Fucosidase_C"/>
</dbReference>
<keyword evidence="5" id="KW-0378">Hydrolase</keyword>
<protein>
    <recommendedName>
        <fullName evidence="3">alpha-L-fucosidase</fullName>
        <ecNumber evidence="3">3.2.1.51</ecNumber>
    </recommendedName>
</protein>
<comment type="function">
    <text evidence="1">Alpha-L-fucosidase is responsible for hydrolyzing the alpha-1,6-linked fucose joined to the reducing-end N-acetylglucosamine of the carbohydrate moieties of glycoproteins.</text>
</comment>
<keyword evidence="4" id="KW-0732">Signal</keyword>
<dbReference type="Pfam" id="PF16757">
    <property type="entry name" value="Fucosidase_C"/>
    <property type="match status" value="1"/>
</dbReference>
<comment type="caution">
    <text evidence="9">The sequence shown here is derived from an EMBL/GenBank/DDBJ whole genome shotgun (WGS) entry which is preliminary data.</text>
</comment>
<accession>A0A3D9LPT9</accession>
<dbReference type="GO" id="GO:0005764">
    <property type="term" value="C:lysosome"/>
    <property type="evidence" value="ECO:0007669"/>
    <property type="project" value="TreeGrafter"/>
</dbReference>
<dbReference type="Gene3D" id="3.20.20.80">
    <property type="entry name" value="Glycosidases"/>
    <property type="match status" value="1"/>
</dbReference>